<name>A0ACB7T7U2_HYAAI</name>
<evidence type="ECO:0000313" key="1">
    <source>
        <dbReference type="EMBL" id="KAH6942186.1"/>
    </source>
</evidence>
<comment type="caution">
    <text evidence="1">The sequence shown here is derived from an EMBL/GenBank/DDBJ whole genome shotgun (WGS) entry which is preliminary data.</text>
</comment>
<dbReference type="EMBL" id="CM023490">
    <property type="protein sequence ID" value="KAH6942186.1"/>
    <property type="molecule type" value="Genomic_DNA"/>
</dbReference>
<sequence length="1057" mass="118241">MLEALVRTLSALVADGSSRPRRCDMCPTAVSLYLDLAQEKMERRASRRNVEDANEGEIFQEVRLDDNGNMEEAPITGKLLSGDDKSAGGALRVPTAVMYSFGVVMLLSSCVILVSLFYIINPGRGQGDGRRHSPAAPPLVAGSSKDHRAPLQRPGEPRMSAQMYGDSSLAEESYGDIGRVGPGSSRGDVKEIVVIQSPICSQVWESQRVDCHPEAAPSHESCRSRGCCFEPVNASAENLEPGFQLPPACFYPANYLGYKVDSIQRSPTRILARAVRVTPSGLPDELRTIQVEVTNYNDNTARIRVYDPKSARYEVPLPNVPQKDHYFPVMYETSVNPAGDVEIIRPVSRKVVFHTNLSTLVFADQFLQMSTYIPSRYVYGVGDVKSPLLRSTDWQKITLFNAGRSPTEGKNLYSSHPFMLVHEETGESCGIFLLNSNAMDILLKPSPSVTFRTTGGILDVFVFLGPTPSEVVQQYTALVGRPAMPPYWALGFHLSRWGYASIDEVKETRRRNLRAGIPVEAVWLDADYMEALRPFTYDKVRFAGLPEFAQDLHKRDMKFVLTLHPGIDANLESGSYLPFDEGHKTAVFVRSEAGDYNYGMVGNRSRLVFPDFTHPLSGEYWTKMLSYFHDVVPFDGLWLDLNEPSSLYNGSERGCPASTLEEPPYLPGEGNEPLRTKTLCMTGRHYLSRHYNLHNLYGLTEALRTYDSLRQILLRRPFIISRSTFSGQGRYSGHWSGDIESDWDAMRSSIPSMLTFNILGIPLTGSDICGFWDNTTNELCNRWHALGAFYPFARNHNAKGNLDQDPAAMGGTVAATAKKTLKIRYCFLPYLYTLFYRSHVFGETVARPLFFEFPKDVNTYAVDTQFLWGDALLVLPILEPNATSVKPYLPRGIWYDVMLGLPYHSAGEDFQMSPLNDSICLLIRGGHVVPSQEPAQTTAASRLKPFNLLVAQNHDGLATGELYWDDGEYVGSYEKGEYSLIKFVAVKNTVSSMCVHCGYDSIMLLNAVTVYGVTDKPREVHFNRLPTNFTYNPAGQFMKVSSLHYQLTKPFVLTWNR</sequence>
<evidence type="ECO:0000313" key="2">
    <source>
        <dbReference type="Proteomes" id="UP000821845"/>
    </source>
</evidence>
<gene>
    <name evidence="1" type="ORF">HPB50_001755</name>
</gene>
<reference evidence="1" key="1">
    <citation type="submission" date="2020-05" db="EMBL/GenBank/DDBJ databases">
        <title>Large-scale comparative analyses of tick genomes elucidate their genetic diversity and vector capacities.</title>
        <authorList>
            <person name="Jia N."/>
            <person name="Wang J."/>
            <person name="Shi W."/>
            <person name="Du L."/>
            <person name="Sun Y."/>
            <person name="Zhan W."/>
            <person name="Jiang J."/>
            <person name="Wang Q."/>
            <person name="Zhang B."/>
            <person name="Ji P."/>
            <person name="Sakyi L.B."/>
            <person name="Cui X."/>
            <person name="Yuan T."/>
            <person name="Jiang B."/>
            <person name="Yang W."/>
            <person name="Lam T.T.-Y."/>
            <person name="Chang Q."/>
            <person name="Ding S."/>
            <person name="Wang X."/>
            <person name="Zhu J."/>
            <person name="Ruan X."/>
            <person name="Zhao L."/>
            <person name="Wei J."/>
            <person name="Que T."/>
            <person name="Du C."/>
            <person name="Cheng J."/>
            <person name="Dai P."/>
            <person name="Han X."/>
            <person name="Huang E."/>
            <person name="Gao Y."/>
            <person name="Liu J."/>
            <person name="Shao H."/>
            <person name="Ye R."/>
            <person name="Li L."/>
            <person name="Wei W."/>
            <person name="Wang X."/>
            <person name="Wang C."/>
            <person name="Yang T."/>
            <person name="Huo Q."/>
            <person name="Li W."/>
            <person name="Guo W."/>
            <person name="Chen H."/>
            <person name="Zhou L."/>
            <person name="Ni X."/>
            <person name="Tian J."/>
            <person name="Zhou Y."/>
            <person name="Sheng Y."/>
            <person name="Liu T."/>
            <person name="Pan Y."/>
            <person name="Xia L."/>
            <person name="Li J."/>
            <person name="Zhao F."/>
            <person name="Cao W."/>
        </authorList>
    </citation>
    <scope>NUCLEOTIDE SEQUENCE</scope>
    <source>
        <strain evidence="1">Hyas-2018</strain>
    </source>
</reference>
<accession>A0ACB7T7U2</accession>
<dbReference type="Proteomes" id="UP000821845">
    <property type="component" value="Chromosome 10"/>
</dbReference>
<organism evidence="1 2">
    <name type="scientific">Hyalomma asiaticum</name>
    <name type="common">Tick</name>
    <dbReference type="NCBI Taxonomy" id="266040"/>
    <lineage>
        <taxon>Eukaryota</taxon>
        <taxon>Metazoa</taxon>
        <taxon>Ecdysozoa</taxon>
        <taxon>Arthropoda</taxon>
        <taxon>Chelicerata</taxon>
        <taxon>Arachnida</taxon>
        <taxon>Acari</taxon>
        <taxon>Parasitiformes</taxon>
        <taxon>Ixodida</taxon>
        <taxon>Ixodoidea</taxon>
        <taxon>Ixodidae</taxon>
        <taxon>Hyalomminae</taxon>
        <taxon>Hyalomma</taxon>
    </lineage>
</organism>
<keyword evidence="2" id="KW-1185">Reference proteome</keyword>
<proteinExistence type="predicted"/>
<protein>
    <submittedName>
        <fullName evidence="1">Uncharacterized protein</fullName>
    </submittedName>
</protein>